<gene>
    <name evidence="2" type="ORF">EV664_105168</name>
</gene>
<evidence type="ECO:0000313" key="3">
    <source>
        <dbReference type="Proteomes" id="UP000295493"/>
    </source>
</evidence>
<dbReference type="EMBL" id="SNWD01000005">
    <property type="protein sequence ID" value="TDN82970.1"/>
    <property type="molecule type" value="Genomic_DNA"/>
</dbReference>
<proteinExistence type="predicted"/>
<accession>A0A4R6FPF7</accession>
<keyword evidence="1" id="KW-0175">Coiled coil</keyword>
<reference evidence="2 3" key="1">
    <citation type="submission" date="2019-03" db="EMBL/GenBank/DDBJ databases">
        <title>Genomic Encyclopedia of Type Strains, Phase IV (KMG-IV): sequencing the most valuable type-strain genomes for metagenomic binning, comparative biology and taxonomic classification.</title>
        <authorList>
            <person name="Goeker M."/>
        </authorList>
    </citation>
    <scope>NUCLEOTIDE SEQUENCE [LARGE SCALE GENOMIC DNA]</scope>
    <source>
        <strain evidence="2 3">DSM 25059</strain>
    </source>
</reference>
<organism evidence="2 3">
    <name type="scientific">Stakelama pacifica</name>
    <dbReference type="NCBI Taxonomy" id="517720"/>
    <lineage>
        <taxon>Bacteria</taxon>
        <taxon>Pseudomonadati</taxon>
        <taxon>Pseudomonadota</taxon>
        <taxon>Alphaproteobacteria</taxon>
        <taxon>Sphingomonadales</taxon>
        <taxon>Sphingomonadaceae</taxon>
        <taxon>Stakelama</taxon>
    </lineage>
</organism>
<protein>
    <submittedName>
        <fullName evidence="2">Uncharacterized protein</fullName>
    </submittedName>
</protein>
<sequence>MAEQFFARANNPVGPMAQRDPAAFRSGIAEGLQDLGRAGQRVAQNEEALRQQEAEANRRIEEIQARRRESHVVADGMGRWAEVQADVATALDEARRNTKPGAPDYEEQADRIVADKVGAFRQTLPDDPEIIDRFGPMLAQYAAQTKLRERGWALERKATFESDNIGKWADAQGNALTSEPQSPVFLEDLLQHTDALFGGLDMDGTTRDAAVHRQKGQFVQQFFDGYIGAGQWQAARAMLDSKQLDDLLSPDDRQAIAKRIGASEHLAHREAEMAASRVRDQARDGIDAIQAKIRGGVVPSSEEMRAVRASAKAAGLDQSELVELDVMDVQAETNRRYAGVPSMTMRRDRDALEQRIAQGKASEPDQIMKAQLDKLVDAADSREAEQYKALIDQGVQGKAAVLAQLAPRGAAGFDIAQKAQNGLGYFTLVHPSVRMQALQGGEDLKANPKLIDQNRASEEFTAQIGLQGRSLNEQAIEGYRTVANAIYAEEAKTQGFEQFEPTVYRRAVNLALGASRGPDGQWRGGMGLVNGRHVMLPDWASAEQFSRLLSRSDFSNARYGDGSPVNARDVQKNYTPVLIGDDRGAATYVFVNAAGQRLKTAKGEDYTQTARPPAGAR</sequence>
<evidence type="ECO:0000313" key="2">
    <source>
        <dbReference type="EMBL" id="TDN82970.1"/>
    </source>
</evidence>
<dbReference type="Proteomes" id="UP000295493">
    <property type="component" value="Unassembled WGS sequence"/>
</dbReference>
<comment type="caution">
    <text evidence="2">The sequence shown here is derived from an EMBL/GenBank/DDBJ whole genome shotgun (WGS) entry which is preliminary data.</text>
</comment>
<name>A0A4R6FPF7_9SPHN</name>
<keyword evidence="3" id="KW-1185">Reference proteome</keyword>
<evidence type="ECO:0000256" key="1">
    <source>
        <dbReference type="SAM" id="Coils"/>
    </source>
</evidence>
<dbReference type="AlphaFoldDB" id="A0A4R6FPF7"/>
<dbReference type="RefSeq" id="WP_133495507.1">
    <property type="nucleotide sequence ID" value="NZ_BMLU01000005.1"/>
</dbReference>
<feature type="coiled-coil region" evidence="1">
    <location>
        <begin position="35"/>
        <end position="69"/>
    </location>
</feature>